<dbReference type="SMART" id="SM00256">
    <property type="entry name" value="FBOX"/>
    <property type="match status" value="1"/>
</dbReference>
<keyword evidence="10 25" id="KW-0347">Helicase</keyword>
<dbReference type="Pfam" id="PF12937">
    <property type="entry name" value="F-box-like"/>
    <property type="match status" value="1"/>
</dbReference>
<keyword evidence="11" id="KW-0067">ATP-binding</keyword>
<dbReference type="GO" id="GO:0005634">
    <property type="term" value="C:nucleus"/>
    <property type="evidence" value="ECO:0007669"/>
    <property type="project" value="UniProtKB-SubCell"/>
</dbReference>
<dbReference type="InterPro" id="IPR027417">
    <property type="entry name" value="P-loop_NTPase"/>
</dbReference>
<feature type="domain" description="F-box" evidence="23">
    <location>
        <begin position="179"/>
        <end position="228"/>
    </location>
</feature>
<dbReference type="SUPFAM" id="SSF52540">
    <property type="entry name" value="P-loop containing nucleoside triphosphate hydrolases"/>
    <property type="match status" value="1"/>
</dbReference>
<dbReference type="GO" id="GO:0000724">
    <property type="term" value="P:double-strand break repair via homologous recombination"/>
    <property type="evidence" value="ECO:0007669"/>
    <property type="project" value="TreeGrafter"/>
</dbReference>
<evidence type="ECO:0000256" key="10">
    <source>
        <dbReference type="ARBA" id="ARBA00022806"/>
    </source>
</evidence>
<evidence type="ECO:0000259" key="23">
    <source>
        <dbReference type="PROSITE" id="PS50181"/>
    </source>
</evidence>
<feature type="compositionally biased region" description="Polar residues" evidence="22">
    <location>
        <begin position="115"/>
        <end position="125"/>
    </location>
</feature>
<dbReference type="GO" id="GO:0003677">
    <property type="term" value="F:DNA binding"/>
    <property type="evidence" value="ECO:0007669"/>
    <property type="project" value="UniProtKB-KW"/>
</dbReference>
<dbReference type="FunFam" id="1.20.1280.50:FF:000011">
    <property type="entry name" value="F-box DNA helicase 1"/>
    <property type="match status" value="1"/>
</dbReference>
<evidence type="ECO:0000256" key="16">
    <source>
        <dbReference type="ARBA" id="ARBA00034617"/>
    </source>
</evidence>
<dbReference type="Gene3D" id="1.20.1280.50">
    <property type="match status" value="1"/>
</dbReference>
<sequence>MRRFKHLRLSAADCDILNQSPEGTAPLTQPFSQRQSIRDSSQGLYPTYRTKKHQRGAGHQRTITDYFRSKAQPSQCALDKPQSHKIKAEDSPESCSLLGGEGSVAPAASPEYPLFSQNNSSCHVDSSQRDQDVRTLPDRISEQPPHQAGIKEEVEDMEFDPLPDACFGLLGTLCWSEPQGHIDQLPDEVLRAIFALLPAVDLYQSLSLVCHRWRRIISDPQFIPWKKLYLQYLKAEAQALLTVKAVQRRYGLTKEQSQCMLGLIRCVAGIKSRKHRDSQAILECLKSHPLFPVAEICIVKRLPDLESPNDGMPNVWAVIAAIVLFSGALGDIQKLVACLQRPSCSLSLVDITEALYCMATLLHAMREGGVNVSNRIHYNIFYCLWQMENSNCSTTVIKPAISSASYESHRGCSANSNIQPTYEQQQILNHAIVPGQVVKIMAFAGTGKTSTLIKYAEKWSNLRFLYVAFNKTIAEQGGRVFPPNVTCKTIHSLAFAEVGKLYSRKGKLNVGSLSSYWVSFVLENRTGQSLFIRAKSVIQTLTAFFASPDTAITSEHTPIWCKNTHGERVLVQEEEKRIVIEEANRIWDNMRRLTPTKEMAHKMTHDGYLKLWQLSKPRLSDYDAIFVDEAQDCTPAVMDVVLSQPCGIILVGDPHQQIYTFRGAVNALEKVPHTHLFYLTRSFRFGPEIAYIGASILDICKKVRNKTLVGGTQEGDVTGRDPGGKVAILTRSNQMVFDSAVHVTRAEPPAKIHLIGGLQAFGLEKIRDIWHLFHPELRSLIRDPFVRRWTEKGFQALRNYAVSAEDKQLESKIAIVEKYGNHIPDLLNRISQCHTSSPEFADFVLGTIHKAKGLEFDTVQVADDFVMVPLARHNLGRMPAFHVDKIPADEWNLLYVAVTRAKRRLIMPQFLSRLLTLAGEYYLRPELTSEVCKREPVQCIIQGCLNSLPTDSSLTMKKRPFAYSDGAKDPEGYLCHSCVERRLGPLVWLTVSPEVMQTLESMEEMVALPQNYYNLMLHLA</sequence>
<keyword evidence="15" id="KW-0539">Nucleus</keyword>
<dbReference type="Pfam" id="PF13361">
    <property type="entry name" value="UvrD_C"/>
    <property type="match status" value="1"/>
</dbReference>
<evidence type="ECO:0000256" key="11">
    <source>
        <dbReference type="ARBA" id="ARBA00022840"/>
    </source>
</evidence>
<evidence type="ECO:0000256" key="15">
    <source>
        <dbReference type="ARBA" id="ARBA00023242"/>
    </source>
</evidence>
<keyword evidence="24" id="KW-1185">Reference proteome</keyword>
<feature type="region of interest" description="Disordered" evidence="22">
    <location>
        <begin position="19"/>
        <end position="59"/>
    </location>
</feature>
<dbReference type="Pfam" id="PF13245">
    <property type="entry name" value="AAA_19"/>
    <property type="match status" value="1"/>
</dbReference>
<dbReference type="GeneID" id="129336258"/>
<dbReference type="GO" id="GO:0043138">
    <property type="term" value="F:3'-5' DNA helicase activity"/>
    <property type="evidence" value="ECO:0007669"/>
    <property type="project" value="UniProtKB-EC"/>
</dbReference>
<evidence type="ECO:0000256" key="7">
    <source>
        <dbReference type="ARBA" id="ARBA00022763"/>
    </source>
</evidence>
<keyword evidence="12" id="KW-0238">DNA-binding</keyword>
<accession>A0AA97JYE6</accession>
<dbReference type="RefSeq" id="XP_054845336.1">
    <property type="nucleotide sequence ID" value="XM_054989361.1"/>
</dbReference>
<dbReference type="PANTHER" id="PTHR11070:SF30">
    <property type="entry name" value="F-BOX DNA HELICASE 1"/>
    <property type="match status" value="1"/>
</dbReference>
<dbReference type="Gene3D" id="3.40.50.300">
    <property type="entry name" value="P-loop containing nucleotide triphosphate hydrolases"/>
    <property type="match status" value="2"/>
</dbReference>
<proteinExistence type="inferred from homology"/>
<feature type="compositionally biased region" description="Basic residues" evidence="22">
    <location>
        <begin position="49"/>
        <end position="58"/>
    </location>
</feature>
<evidence type="ECO:0000313" key="24">
    <source>
        <dbReference type="Proteomes" id="UP001190640"/>
    </source>
</evidence>
<evidence type="ECO:0000256" key="3">
    <source>
        <dbReference type="ARBA" id="ARBA00004906"/>
    </source>
</evidence>
<dbReference type="InterPro" id="IPR014017">
    <property type="entry name" value="DNA_helicase_UvrD-like_C"/>
</dbReference>
<dbReference type="InterPro" id="IPR000212">
    <property type="entry name" value="DNA_helicase_UvrD/REP"/>
</dbReference>
<evidence type="ECO:0000256" key="20">
    <source>
        <dbReference type="ARBA" id="ARBA00075040"/>
    </source>
</evidence>
<evidence type="ECO:0000256" key="12">
    <source>
        <dbReference type="ARBA" id="ARBA00023125"/>
    </source>
</evidence>
<keyword evidence="5" id="KW-0158">Chromosome</keyword>
<evidence type="ECO:0000313" key="25">
    <source>
        <dbReference type="RefSeq" id="XP_054845336.1"/>
    </source>
</evidence>
<evidence type="ECO:0000256" key="14">
    <source>
        <dbReference type="ARBA" id="ARBA00023235"/>
    </source>
</evidence>
<dbReference type="GO" id="GO:0031297">
    <property type="term" value="P:replication fork processing"/>
    <property type="evidence" value="ECO:0007669"/>
    <property type="project" value="TreeGrafter"/>
</dbReference>
<evidence type="ECO:0000256" key="13">
    <source>
        <dbReference type="ARBA" id="ARBA00023204"/>
    </source>
</evidence>
<dbReference type="InterPro" id="IPR036047">
    <property type="entry name" value="F-box-like_dom_sf"/>
</dbReference>
<feature type="compositionally biased region" description="Basic and acidic residues" evidence="22">
    <location>
        <begin position="126"/>
        <end position="141"/>
    </location>
</feature>
<dbReference type="AlphaFoldDB" id="A0AA97JYE6"/>
<keyword evidence="9" id="KW-0378">Hydrolase</keyword>
<dbReference type="EC" id="5.6.2.4" evidence="17"/>
<dbReference type="GO" id="GO:0016787">
    <property type="term" value="F:hydrolase activity"/>
    <property type="evidence" value="ECO:0007669"/>
    <property type="project" value="UniProtKB-KW"/>
</dbReference>
<evidence type="ECO:0000256" key="5">
    <source>
        <dbReference type="ARBA" id="ARBA00022454"/>
    </source>
</evidence>
<comment type="catalytic activity">
    <reaction evidence="18">
        <text>ATP + H2O = ADP + phosphate + H(+)</text>
        <dbReference type="Rhea" id="RHEA:13065"/>
        <dbReference type="ChEBI" id="CHEBI:15377"/>
        <dbReference type="ChEBI" id="CHEBI:15378"/>
        <dbReference type="ChEBI" id="CHEBI:30616"/>
        <dbReference type="ChEBI" id="CHEBI:43474"/>
        <dbReference type="ChEBI" id="CHEBI:456216"/>
        <dbReference type="EC" id="5.6.2.4"/>
    </reaction>
</comment>
<dbReference type="PROSITE" id="PS50181">
    <property type="entry name" value="FBOX"/>
    <property type="match status" value="1"/>
</dbReference>
<dbReference type="GO" id="GO:0005694">
    <property type="term" value="C:chromosome"/>
    <property type="evidence" value="ECO:0007669"/>
    <property type="project" value="UniProtKB-SubCell"/>
</dbReference>
<dbReference type="CTD" id="84893"/>
<protein>
    <recommendedName>
        <fullName evidence="19">F-box DNA helicase 1</fullName>
        <ecNumber evidence="17">5.6.2.4</ecNumber>
    </recommendedName>
    <alternativeName>
        <fullName evidence="21">DNA 3'-5' helicase 1</fullName>
    </alternativeName>
    <alternativeName>
        <fullName evidence="20">F-box only protein 18</fullName>
    </alternativeName>
</protein>
<keyword evidence="8" id="KW-0833">Ubl conjugation pathway</keyword>
<evidence type="ECO:0000256" key="22">
    <source>
        <dbReference type="SAM" id="MobiDB-lite"/>
    </source>
</evidence>
<evidence type="ECO:0000256" key="4">
    <source>
        <dbReference type="ARBA" id="ARBA00009922"/>
    </source>
</evidence>
<gene>
    <name evidence="25" type="primary">FBH1</name>
</gene>
<name>A0AA97JYE6_EUBMA</name>
<dbReference type="GO" id="GO:0005524">
    <property type="term" value="F:ATP binding"/>
    <property type="evidence" value="ECO:0007669"/>
    <property type="project" value="UniProtKB-KW"/>
</dbReference>
<keyword evidence="13" id="KW-0234">DNA repair</keyword>
<keyword evidence="14" id="KW-0413">Isomerase</keyword>
<dbReference type="PANTHER" id="PTHR11070">
    <property type="entry name" value="UVRD / RECB / PCRA DNA HELICASE FAMILY MEMBER"/>
    <property type="match status" value="1"/>
</dbReference>
<comment type="catalytic activity">
    <reaction evidence="16">
        <text>Couples ATP hydrolysis with the unwinding of duplex DNA by translocating in the 3'-5' direction.</text>
        <dbReference type="EC" id="5.6.2.4"/>
    </reaction>
</comment>
<organism evidence="24 25">
    <name type="scientific">Eublepharis macularius</name>
    <name type="common">Leopard gecko</name>
    <name type="synonym">Cyrtodactylus macularius</name>
    <dbReference type="NCBI Taxonomy" id="481883"/>
    <lineage>
        <taxon>Eukaryota</taxon>
        <taxon>Metazoa</taxon>
        <taxon>Chordata</taxon>
        <taxon>Craniata</taxon>
        <taxon>Vertebrata</taxon>
        <taxon>Euteleostomi</taxon>
        <taxon>Lepidosauria</taxon>
        <taxon>Squamata</taxon>
        <taxon>Bifurcata</taxon>
        <taxon>Gekkota</taxon>
        <taxon>Eublepharidae</taxon>
        <taxon>Eublepharinae</taxon>
        <taxon>Eublepharis</taxon>
    </lineage>
</organism>
<comment type="similarity">
    <text evidence="4">Belongs to the helicase family. UvrD subfamily.</text>
</comment>
<comment type="subcellular location">
    <subcellularLocation>
        <location evidence="2">Chromosome</location>
    </subcellularLocation>
    <subcellularLocation>
        <location evidence="1">Nucleus</location>
    </subcellularLocation>
</comment>
<evidence type="ECO:0000256" key="21">
    <source>
        <dbReference type="ARBA" id="ARBA00079567"/>
    </source>
</evidence>
<dbReference type="InterPro" id="IPR001810">
    <property type="entry name" value="F-box_dom"/>
</dbReference>
<dbReference type="CDD" id="cd18786">
    <property type="entry name" value="SF1_C"/>
    <property type="match status" value="1"/>
</dbReference>
<dbReference type="SUPFAM" id="SSF81383">
    <property type="entry name" value="F-box domain"/>
    <property type="match status" value="1"/>
</dbReference>
<evidence type="ECO:0000256" key="17">
    <source>
        <dbReference type="ARBA" id="ARBA00034808"/>
    </source>
</evidence>
<evidence type="ECO:0000256" key="8">
    <source>
        <dbReference type="ARBA" id="ARBA00022786"/>
    </source>
</evidence>
<feature type="compositionally biased region" description="Polar residues" evidence="22">
    <location>
        <begin position="19"/>
        <end position="44"/>
    </location>
</feature>
<evidence type="ECO:0000256" key="2">
    <source>
        <dbReference type="ARBA" id="ARBA00004286"/>
    </source>
</evidence>
<dbReference type="CDD" id="cd22095">
    <property type="entry name" value="F-box_FBXO18"/>
    <property type="match status" value="1"/>
</dbReference>
<evidence type="ECO:0000256" key="1">
    <source>
        <dbReference type="ARBA" id="ARBA00004123"/>
    </source>
</evidence>
<comment type="pathway">
    <text evidence="3">Protein modification; protein ubiquitination.</text>
</comment>
<evidence type="ECO:0000256" key="18">
    <source>
        <dbReference type="ARBA" id="ARBA00048988"/>
    </source>
</evidence>
<reference evidence="25" key="1">
    <citation type="submission" date="2025-08" db="UniProtKB">
        <authorList>
            <consortium name="RefSeq"/>
        </authorList>
    </citation>
    <scope>IDENTIFICATION</scope>
    <source>
        <tissue evidence="25">Blood</tissue>
    </source>
</reference>
<evidence type="ECO:0000256" key="9">
    <source>
        <dbReference type="ARBA" id="ARBA00022801"/>
    </source>
</evidence>
<dbReference type="Proteomes" id="UP001190640">
    <property type="component" value="Chromosome 9"/>
</dbReference>
<keyword evidence="6" id="KW-0547">Nucleotide-binding</keyword>
<keyword evidence="7" id="KW-0227">DNA damage</keyword>
<evidence type="ECO:0000256" key="19">
    <source>
        <dbReference type="ARBA" id="ARBA00071173"/>
    </source>
</evidence>
<feature type="region of interest" description="Disordered" evidence="22">
    <location>
        <begin position="75"/>
        <end position="146"/>
    </location>
</feature>
<dbReference type="KEGG" id="emc:129336258"/>
<evidence type="ECO:0000256" key="6">
    <source>
        <dbReference type="ARBA" id="ARBA00022741"/>
    </source>
</evidence>